<feature type="transmembrane region" description="Helical" evidence="8">
    <location>
        <begin position="463"/>
        <end position="485"/>
    </location>
</feature>
<evidence type="ECO:0000256" key="6">
    <source>
        <dbReference type="ARBA" id="ARBA00022989"/>
    </source>
</evidence>
<dbReference type="FunFam" id="3.30.70.1430:FF:000001">
    <property type="entry name" value="Efflux pump membrane transporter"/>
    <property type="match status" value="1"/>
</dbReference>
<evidence type="ECO:0000313" key="11">
    <source>
        <dbReference type="Proteomes" id="UP000051497"/>
    </source>
</evidence>
<dbReference type="SUPFAM" id="SSF82714">
    <property type="entry name" value="Multidrug efflux transporter AcrB TolC docking domain, DN and DC subdomains"/>
    <property type="match status" value="2"/>
</dbReference>
<dbReference type="PANTHER" id="PTHR32063:SF34">
    <property type="entry name" value="MULTIDRUG RESISTANCE PROTEIN MDTC"/>
    <property type="match status" value="1"/>
</dbReference>
<evidence type="ECO:0000256" key="2">
    <source>
        <dbReference type="ARBA" id="ARBA00022448"/>
    </source>
</evidence>
<reference evidence="9" key="1">
    <citation type="submission" date="2015-09" db="EMBL/GenBank/DDBJ databases">
        <title>Draft Genome Sequences of Two Novel Amoeba-resistant Intranuclear Bacteria, Candidatus Berkiella cookevillensis and Candidatus Berkiella aquae.</title>
        <authorList>
            <person name="Mehari Y.T."/>
            <person name="Arivett B.A."/>
            <person name="Farone A.L."/>
            <person name="Gunderson J.H."/>
            <person name="Farone M.B."/>
        </authorList>
    </citation>
    <scope>NUCLEOTIDE SEQUENCE [LARGE SCALE GENOMIC DNA]</scope>
    <source>
        <strain evidence="9">HT99</strain>
    </source>
</reference>
<evidence type="ECO:0000313" key="10">
    <source>
        <dbReference type="EMBL" id="MCS5709863.1"/>
    </source>
</evidence>
<dbReference type="RefSeq" id="WP_075067400.1">
    <property type="nucleotide sequence ID" value="NZ_LKAJ02000001.1"/>
</dbReference>
<comment type="subcellular location">
    <subcellularLocation>
        <location evidence="1">Cell inner membrane</location>
        <topology evidence="1">Multi-pass membrane protein</topology>
    </subcellularLocation>
</comment>
<keyword evidence="5 8" id="KW-0812">Transmembrane</keyword>
<evidence type="ECO:0000256" key="3">
    <source>
        <dbReference type="ARBA" id="ARBA00022475"/>
    </source>
</evidence>
<name>A0A0Q9YTP7_9GAMM</name>
<dbReference type="InterPro" id="IPR001036">
    <property type="entry name" value="Acrflvin-R"/>
</dbReference>
<dbReference type="PATRIC" id="fig|1590043.3.peg.2848"/>
<evidence type="ECO:0000256" key="5">
    <source>
        <dbReference type="ARBA" id="ARBA00022692"/>
    </source>
</evidence>
<dbReference type="STRING" id="295108.HT99x_02801"/>
<dbReference type="GO" id="GO:0005886">
    <property type="term" value="C:plasma membrane"/>
    <property type="evidence" value="ECO:0007669"/>
    <property type="project" value="UniProtKB-SubCell"/>
</dbReference>
<keyword evidence="7 8" id="KW-0472">Membrane</keyword>
<dbReference type="Gene3D" id="3.30.2090.10">
    <property type="entry name" value="Multidrug efflux transporter AcrB TolC docking domain, DN and DC subdomains"/>
    <property type="match status" value="2"/>
</dbReference>
<dbReference type="Gene3D" id="3.30.70.1320">
    <property type="entry name" value="Multidrug efflux transporter AcrB pore domain like"/>
    <property type="match status" value="1"/>
</dbReference>
<feature type="transmembrane region" description="Helical" evidence="8">
    <location>
        <begin position="954"/>
        <end position="976"/>
    </location>
</feature>
<feature type="transmembrane region" description="Helical" evidence="8">
    <location>
        <begin position="336"/>
        <end position="353"/>
    </location>
</feature>
<evidence type="ECO:0000256" key="1">
    <source>
        <dbReference type="ARBA" id="ARBA00004429"/>
    </source>
</evidence>
<feature type="transmembrane region" description="Helical" evidence="8">
    <location>
        <begin position="435"/>
        <end position="456"/>
    </location>
</feature>
<reference evidence="10" key="3">
    <citation type="submission" date="2021-06" db="EMBL/GenBank/DDBJ databases">
        <title>Genomic Description and Analysis of Intracellular Bacteria, Candidatus Berkiella cookevillensis and Candidatus Berkiella aquae.</title>
        <authorList>
            <person name="Kidane D.T."/>
            <person name="Mehari Y.T."/>
            <person name="Rice F.C."/>
            <person name="Arivett B.A."/>
            <person name="Farone A.L."/>
            <person name="Berk S.G."/>
            <person name="Farone M.B."/>
        </authorList>
    </citation>
    <scope>NUCLEOTIDE SEQUENCE</scope>
    <source>
        <strain evidence="10">HT99</strain>
    </source>
</reference>
<dbReference type="Gene3D" id="3.30.70.1430">
    <property type="entry name" value="Multidrug efflux transporter AcrB pore domain"/>
    <property type="match status" value="2"/>
</dbReference>
<keyword evidence="6 8" id="KW-1133">Transmembrane helix</keyword>
<feature type="transmembrane region" description="Helical" evidence="8">
    <location>
        <begin position="891"/>
        <end position="917"/>
    </location>
</feature>
<dbReference type="Gene3D" id="3.30.70.1440">
    <property type="entry name" value="Multidrug efflux transporter AcrB pore domain"/>
    <property type="match status" value="1"/>
</dbReference>
<dbReference type="AlphaFoldDB" id="A0A0Q9YTP7"/>
<accession>A0A0Q9YTP7</accession>
<sequence length="1036" mass="111990">MNLSTPFIQRPIATSLLALGLTIAGIVAFHFLSVSALPQIEFPTISVQANLPGASPEIMASSVAAPLERQLGRIASVTDMTSSSSRGATRITIQFDLSRNIDGAARDVQAAINAAASQLPTDLPSNPTYRKVNPADSPIMIIALTSDVVPIADLYDIASTQLQQTISQVNGVGQVLVSGGSLPAIRVELNPTILNQYGIGLETVRKTIASANTNMPTGQLTDGIFTSNIVTNDQLFAAQDYESLIIRYQNGSPVRIKDVGNVERSVEDLRNAGLSNGKPSVAIIIFKQPGANVIQTVDRVRDLLPVLEASVNPNIKLKIMMDRTTTIRASLHDVELTLFLSMILVVLVIYFFLQNPQSALIASAALPLSLFGTLAIMYLCGFSLNNLSLMALTIAAGFVIDDAVVVIENINRYREKGLSALEAALIGVKEVEFTVISMSISLIAVFIPILLMGGIVGRLLMEFSFTLAIAILVSLVVSLTVTPMLCAQKWLSSPNHAAEKSSSSMIGRLREHYRSSLSWALAHPKLMLVITLMAVIINILLYTIIPQGFFPEQDTGRIMGSIQADQNISFQAMKEKFQQFAKIVQEDPAVDNVTGYVGGGSSSNSGSLFIALKPLAERKISSAQVIDRLRKSLAIVPAATLYLRSAQDLVIGGRQGNAQFQYTLYAYDLDTLNTWVPQIMAELSTLPGLADMNSDQLSNGLEVYVTIDRDMASRFGISSDVIDNTLYNAFGQRQVSTLYANMNQYHVVMEVAPQYWQRPKTLDEIYVPAKDGKLIPLSAIAQFTPNKTLLSVNHQGQFPSATLSFNLLPGAALGDAVAALDAKVAKLKLPAGSIIGSFRGTAQAFKDSLSTIPYLILAALLAVYVVLGILYESTLHPITILSTLPSAGIGALLALMLTGTQFNIIGLIGIILLIGIVKKNAIMMIDFALELQRNNHVSPRDAIFEACVLRFRPIMMTTMAAIFSAVPLAIGFGVGAELRQPLGIAIIGGLIVSQLLTLYTTPVIYLSFENLHQRTSRWWQQHRISHHPTINEGMPS</sequence>
<dbReference type="OrthoDB" id="9759330at2"/>
<dbReference type="NCBIfam" id="NF033617">
    <property type="entry name" value="RND_permease_2"/>
    <property type="match status" value="1"/>
</dbReference>
<feature type="transmembrane region" description="Helical" evidence="8">
    <location>
        <begin position="12"/>
        <end position="32"/>
    </location>
</feature>
<comment type="caution">
    <text evidence="9">The sequence shown here is derived from an EMBL/GenBank/DDBJ whole genome shotgun (WGS) entry which is preliminary data.</text>
</comment>
<evidence type="ECO:0000256" key="7">
    <source>
        <dbReference type="ARBA" id="ARBA00023136"/>
    </source>
</evidence>
<dbReference type="PRINTS" id="PR00702">
    <property type="entry name" value="ACRIFLAVINRP"/>
</dbReference>
<dbReference type="SUPFAM" id="SSF82693">
    <property type="entry name" value="Multidrug efflux transporter AcrB pore domain, PN1, PN2, PC1 and PC2 subdomains"/>
    <property type="match status" value="4"/>
</dbReference>
<gene>
    <name evidence="9" type="primary">mdtC</name>
    <name evidence="10" type="ORF">HT99x_000325</name>
    <name evidence="9" type="ORF">HT99x_02801</name>
</gene>
<feature type="transmembrane region" description="Helical" evidence="8">
    <location>
        <begin position="852"/>
        <end position="871"/>
    </location>
</feature>
<feature type="transmembrane region" description="Helical" evidence="8">
    <location>
        <begin position="982"/>
        <end position="1008"/>
    </location>
</feature>
<dbReference type="Proteomes" id="UP000051497">
    <property type="component" value="Unassembled WGS sequence"/>
</dbReference>
<organism evidence="9">
    <name type="scientific">Candidatus Berkiella aquae</name>
    <dbReference type="NCBI Taxonomy" id="295108"/>
    <lineage>
        <taxon>Bacteria</taxon>
        <taxon>Pseudomonadati</taxon>
        <taxon>Pseudomonadota</taxon>
        <taxon>Gammaproteobacteria</taxon>
        <taxon>Candidatus Berkiellales</taxon>
        <taxon>Candidatus Berkiellaceae</taxon>
        <taxon>Candidatus Berkiella</taxon>
    </lineage>
</organism>
<keyword evidence="4" id="KW-0997">Cell inner membrane</keyword>
<keyword evidence="11" id="KW-1185">Reference proteome</keyword>
<evidence type="ECO:0000256" key="4">
    <source>
        <dbReference type="ARBA" id="ARBA00022519"/>
    </source>
</evidence>
<dbReference type="SUPFAM" id="SSF82866">
    <property type="entry name" value="Multidrug efflux transporter AcrB transmembrane domain"/>
    <property type="match status" value="2"/>
</dbReference>
<evidence type="ECO:0000256" key="8">
    <source>
        <dbReference type="SAM" id="Phobius"/>
    </source>
</evidence>
<protein>
    <submittedName>
        <fullName evidence="10">Multidrug efflux RND transporter permease subunit</fullName>
    </submittedName>
    <submittedName>
        <fullName evidence="9">Multidrug resistance protein MdtC</fullName>
    </submittedName>
</protein>
<dbReference type="InterPro" id="IPR027463">
    <property type="entry name" value="AcrB_DN_DC_subdom"/>
</dbReference>
<reference evidence="10" key="2">
    <citation type="journal article" date="2016" name="Genome Announc.">
        <title>Draft Genome Sequences of Two Novel Amoeba-Resistant Intranuclear Bacteria, 'Candidatus Berkiella cookevillensis' and 'Candidatus Berkiella aquae'.</title>
        <authorList>
            <person name="Mehari Y.T."/>
            <person name="Arivett B.A."/>
            <person name="Farone A.L."/>
            <person name="Gunderson J.H."/>
            <person name="Farone M.B."/>
        </authorList>
    </citation>
    <scope>NUCLEOTIDE SEQUENCE</scope>
    <source>
        <strain evidence="10">HT99</strain>
    </source>
</reference>
<dbReference type="PANTHER" id="PTHR32063">
    <property type="match status" value="1"/>
</dbReference>
<dbReference type="GO" id="GO:0042910">
    <property type="term" value="F:xenobiotic transmembrane transporter activity"/>
    <property type="evidence" value="ECO:0007669"/>
    <property type="project" value="TreeGrafter"/>
</dbReference>
<keyword evidence="3" id="KW-1003">Cell membrane</keyword>
<dbReference type="EMBL" id="LKAJ02000001">
    <property type="protein sequence ID" value="MCS5709863.1"/>
    <property type="molecule type" value="Genomic_DNA"/>
</dbReference>
<dbReference type="Gene3D" id="1.20.1640.10">
    <property type="entry name" value="Multidrug efflux transporter AcrB transmembrane domain"/>
    <property type="match status" value="2"/>
</dbReference>
<dbReference type="FunFam" id="1.20.1640.10:FF:000001">
    <property type="entry name" value="Efflux pump membrane transporter"/>
    <property type="match status" value="1"/>
</dbReference>
<keyword evidence="2" id="KW-0813">Transport</keyword>
<feature type="transmembrane region" description="Helical" evidence="8">
    <location>
        <begin position="359"/>
        <end position="380"/>
    </location>
</feature>
<proteinExistence type="predicted"/>
<evidence type="ECO:0000313" key="9">
    <source>
        <dbReference type="EMBL" id="KRG19427.1"/>
    </source>
</evidence>
<dbReference type="EMBL" id="LKAJ01000016">
    <property type="protein sequence ID" value="KRG19427.1"/>
    <property type="molecule type" value="Genomic_DNA"/>
</dbReference>
<dbReference type="Pfam" id="PF00873">
    <property type="entry name" value="ACR_tran"/>
    <property type="match status" value="1"/>
</dbReference>
<feature type="transmembrane region" description="Helical" evidence="8">
    <location>
        <begin position="526"/>
        <end position="545"/>
    </location>
</feature>